<dbReference type="InterPro" id="IPR040351">
    <property type="entry name" value="RAB3IL/RAB3IP/Sec2"/>
</dbReference>
<evidence type="ECO:0000259" key="4">
    <source>
        <dbReference type="Pfam" id="PF06428"/>
    </source>
</evidence>
<dbReference type="Proteomes" id="UP000774326">
    <property type="component" value="Unassembled WGS sequence"/>
</dbReference>
<name>A0A9P8PTT0_WICPI</name>
<dbReference type="Pfam" id="PF06428">
    <property type="entry name" value="Sec2p"/>
    <property type="match status" value="1"/>
</dbReference>
<evidence type="ECO:0000313" key="6">
    <source>
        <dbReference type="Proteomes" id="UP000774326"/>
    </source>
</evidence>
<dbReference type="OrthoDB" id="1748564at2759"/>
<protein>
    <recommendedName>
        <fullName evidence="4">GDP/GTP exchange factor Sec2 N-terminal domain-containing protein</fullName>
    </recommendedName>
</protein>
<feature type="compositionally biased region" description="Acidic residues" evidence="3">
    <location>
        <begin position="518"/>
        <end position="528"/>
    </location>
</feature>
<gene>
    <name evidence="5" type="ORF">WICPIJ_008877</name>
</gene>
<evidence type="ECO:0000256" key="1">
    <source>
        <dbReference type="ARBA" id="ARBA00023054"/>
    </source>
</evidence>
<comment type="caution">
    <text evidence="5">The sequence shown here is derived from an EMBL/GenBank/DDBJ whole genome shotgun (WGS) entry which is preliminary data.</text>
</comment>
<feature type="coiled-coil region" evidence="2">
    <location>
        <begin position="33"/>
        <end position="162"/>
    </location>
</feature>
<feature type="compositionally biased region" description="Low complexity" evidence="3">
    <location>
        <begin position="559"/>
        <end position="583"/>
    </location>
</feature>
<keyword evidence="1 2" id="KW-0175">Coiled coil</keyword>
<feature type="compositionally biased region" description="Basic and acidic residues" evidence="3">
    <location>
        <begin position="529"/>
        <end position="539"/>
    </location>
</feature>
<reference evidence="5" key="2">
    <citation type="submission" date="2021-01" db="EMBL/GenBank/DDBJ databases">
        <authorList>
            <person name="Schikora-Tamarit M.A."/>
        </authorList>
    </citation>
    <scope>NUCLEOTIDE SEQUENCE</scope>
    <source>
        <strain evidence="5">CBS2887</strain>
    </source>
</reference>
<feature type="region of interest" description="Disordered" evidence="3">
    <location>
        <begin position="499"/>
        <end position="699"/>
    </location>
</feature>
<dbReference type="GO" id="GO:0005085">
    <property type="term" value="F:guanyl-nucleotide exchange factor activity"/>
    <property type="evidence" value="ECO:0007669"/>
    <property type="project" value="InterPro"/>
</dbReference>
<feature type="domain" description="GDP/GTP exchange factor Sec2 N-terminal" evidence="4">
    <location>
        <begin position="33"/>
        <end position="163"/>
    </location>
</feature>
<dbReference type="PANTHER" id="PTHR14430">
    <property type="entry name" value="RABIN3-RELATED"/>
    <property type="match status" value="1"/>
</dbReference>
<evidence type="ECO:0000313" key="5">
    <source>
        <dbReference type="EMBL" id="KAH3678242.1"/>
    </source>
</evidence>
<dbReference type="SUPFAM" id="SSF144284">
    <property type="entry name" value="Sec2 N-terminal region"/>
    <property type="match status" value="1"/>
</dbReference>
<accession>A0A9P8PTT0</accession>
<feature type="compositionally biased region" description="Polar residues" evidence="3">
    <location>
        <begin position="681"/>
        <end position="690"/>
    </location>
</feature>
<proteinExistence type="predicted"/>
<dbReference type="PANTHER" id="PTHR14430:SF0">
    <property type="entry name" value="SEC2P DOMAIN-CONTAINING PROTEIN"/>
    <property type="match status" value="1"/>
</dbReference>
<keyword evidence="6" id="KW-1185">Reference proteome</keyword>
<sequence length="699" mass="78932">MSQPIVGLEEENKRVSMQVSSLSTQLIDLVGRQSQIEEQLQYSKRENEQLKAKLSESESLQKRYKDLETTYKRVFQENEKLQKQIPVMTKERDEAKEEVSKLQKEVEELTASLFDEANNMVADANRKADGFSRRNDNLIEQLRDKDLLMVDLQSQLRELKEAILDRDDSPSPSANVELEQTNSFPGLPNTHINEAQPVLFSPVITALRYDLKLFGEFHKFIVNLPNTDILRFKDSRFFKKLFIDDIEPCLKLDSAAGIGWLHRRPLTSAMIEGRVVIEPVSGINETYRLNFQKRQTNTSGSAGEELVQSNLYSYPSSSPPVAIASPCSLCGESRDDILEHSRLYTMKFHPKDTLSTTLAQTTNTTYPLCSYCLFRVRSTCDIFAFLRSLKTDIWKLNGGSSHGDLDEVMVKKAWIELARLRCRLFWAKVGIWDVESNIINTKINPSMDDSLYSYLKGQMDPSATLTHQFGSTDSLNSNNIGAGSGTDGEVSALNSPTVEYKSSPLAQEMSQKGLVHEEEPEEEEEEEVTKEGEPKKEQTPQEEEQFQQKPLRLVRKSPIEQSPTTPTTTTTTTSTETTASEPIEPSPTPTKEPTEEPEPITAKSPTPLHQAEFDILDTYGNDDDEEEEEEEEEDQAQNSKNVSKVEVDENDTGFTFDKEESQPKSTTSTTNNDEEGRVESGKNNTNVTTSTDDEEYVDA</sequence>
<dbReference type="Gene3D" id="6.10.140.910">
    <property type="match status" value="1"/>
</dbReference>
<dbReference type="EMBL" id="JAEUBG010005120">
    <property type="protein sequence ID" value="KAH3678242.1"/>
    <property type="molecule type" value="Genomic_DNA"/>
</dbReference>
<dbReference type="GO" id="GO:0051286">
    <property type="term" value="C:cell tip"/>
    <property type="evidence" value="ECO:0007669"/>
    <property type="project" value="TreeGrafter"/>
</dbReference>
<dbReference type="AlphaFoldDB" id="A0A9P8PTT0"/>
<organism evidence="5 6">
    <name type="scientific">Wickerhamomyces pijperi</name>
    <name type="common">Yeast</name>
    <name type="synonym">Pichia pijperi</name>
    <dbReference type="NCBI Taxonomy" id="599730"/>
    <lineage>
        <taxon>Eukaryota</taxon>
        <taxon>Fungi</taxon>
        <taxon>Dikarya</taxon>
        <taxon>Ascomycota</taxon>
        <taxon>Saccharomycotina</taxon>
        <taxon>Saccharomycetes</taxon>
        <taxon>Phaffomycetales</taxon>
        <taxon>Wickerhamomycetaceae</taxon>
        <taxon>Wickerhamomyces</taxon>
    </lineage>
</organism>
<evidence type="ECO:0000256" key="3">
    <source>
        <dbReference type="SAM" id="MobiDB-lite"/>
    </source>
</evidence>
<feature type="compositionally biased region" description="Acidic residues" evidence="3">
    <location>
        <begin position="620"/>
        <end position="635"/>
    </location>
</feature>
<reference evidence="5" key="1">
    <citation type="journal article" date="2021" name="Open Biol.">
        <title>Shared evolutionary footprints suggest mitochondrial oxidative damage underlies multiple complex I losses in fungi.</title>
        <authorList>
            <person name="Schikora-Tamarit M.A."/>
            <person name="Marcet-Houben M."/>
            <person name="Nosek J."/>
            <person name="Gabaldon T."/>
        </authorList>
    </citation>
    <scope>NUCLEOTIDE SEQUENCE</scope>
    <source>
        <strain evidence="5">CBS2887</strain>
    </source>
</reference>
<dbReference type="Pfam" id="PF25555">
    <property type="entry name" value="RAB3A-like_C"/>
    <property type="match status" value="1"/>
</dbReference>
<dbReference type="GO" id="GO:0006887">
    <property type="term" value="P:exocytosis"/>
    <property type="evidence" value="ECO:0007669"/>
    <property type="project" value="TreeGrafter"/>
</dbReference>
<dbReference type="CDD" id="cd21044">
    <property type="entry name" value="Rab11BD_RAB3IP_like"/>
    <property type="match status" value="1"/>
</dbReference>
<dbReference type="InterPro" id="IPR009449">
    <property type="entry name" value="Sec2_N"/>
</dbReference>
<dbReference type="GO" id="GO:0070319">
    <property type="term" value="C:Golgi to plasma membrane transport vesicle"/>
    <property type="evidence" value="ECO:0007669"/>
    <property type="project" value="TreeGrafter"/>
</dbReference>
<evidence type="ECO:0000256" key="2">
    <source>
        <dbReference type="SAM" id="Coils"/>
    </source>
</evidence>